<proteinExistence type="predicted"/>
<dbReference type="Proteomes" id="UP000601597">
    <property type="component" value="Unassembled WGS sequence"/>
</dbReference>
<dbReference type="Gene3D" id="2.60.200.60">
    <property type="match status" value="2"/>
</dbReference>
<accession>A0ABQ3APM9</accession>
<reference evidence="2" key="1">
    <citation type="journal article" date="2019" name="Int. J. Syst. Evol. Microbiol.">
        <title>The Global Catalogue of Microorganisms (GCM) 10K type strain sequencing project: providing services to taxonomists for standard genome sequencing and annotation.</title>
        <authorList>
            <consortium name="The Broad Institute Genomics Platform"/>
            <consortium name="The Broad Institute Genome Sequencing Center for Infectious Disease"/>
            <person name="Wu L."/>
            <person name="Ma J."/>
        </authorList>
    </citation>
    <scope>NUCLEOTIDE SEQUENCE [LARGE SCALE GENOMIC DNA]</scope>
    <source>
        <strain evidence="2">KCTC 22280</strain>
    </source>
</reference>
<evidence type="ECO:0000313" key="1">
    <source>
        <dbReference type="EMBL" id="GGY62657.1"/>
    </source>
</evidence>
<dbReference type="CDD" id="cd14738">
    <property type="entry name" value="PAAR_2"/>
    <property type="match status" value="1"/>
</dbReference>
<dbReference type="EMBL" id="BMXV01000001">
    <property type="protein sequence ID" value="GGY62657.1"/>
    <property type="molecule type" value="Genomic_DNA"/>
</dbReference>
<dbReference type="Pfam" id="PF05488">
    <property type="entry name" value="PAAR_motif"/>
    <property type="match status" value="1"/>
</dbReference>
<evidence type="ECO:0000313" key="2">
    <source>
        <dbReference type="Proteomes" id="UP000601597"/>
    </source>
</evidence>
<comment type="caution">
    <text evidence="1">The sequence shown here is derived from an EMBL/GenBank/DDBJ whole genome shotgun (WGS) entry which is preliminary data.</text>
</comment>
<organism evidence="1 2">
    <name type="scientific">Marinobacter zhanjiangensis</name>
    <dbReference type="NCBI Taxonomy" id="578215"/>
    <lineage>
        <taxon>Bacteria</taxon>
        <taxon>Pseudomonadati</taxon>
        <taxon>Pseudomonadota</taxon>
        <taxon>Gammaproteobacteria</taxon>
        <taxon>Pseudomonadales</taxon>
        <taxon>Marinobacteraceae</taxon>
        <taxon>Marinobacter</taxon>
    </lineage>
</organism>
<evidence type="ECO:0008006" key="3">
    <source>
        <dbReference type="Google" id="ProtNLM"/>
    </source>
</evidence>
<gene>
    <name evidence="1" type="ORF">GCM10007071_06980</name>
</gene>
<dbReference type="InterPro" id="IPR008727">
    <property type="entry name" value="PAAR_motif"/>
</dbReference>
<sequence>MGRFANPDIGRACVPVYTAAVTISTFTDDKERFPRMGKPAATLSCYHTCPDKTGKKDHVGGPVIAGSSNVMVGALPAARVGDKLACRGPADTIARGSSSVSINGQAAARVGDKTAHGGTIVVGNPMVIIG</sequence>
<name>A0ABQ3APM9_9GAMM</name>
<keyword evidence="2" id="KW-1185">Reference proteome</keyword>
<protein>
    <recommendedName>
        <fullName evidence="3">Zn-binding Pro-Ala-Ala-Arg (PAAR) domain-containing protein, incolved in TypeVI secretion</fullName>
    </recommendedName>
</protein>